<sequence length="95" mass="10322">MAAEPGEEDGNMVGSHNKSGQGQLPGRQTEVPNAGEDFPAEHDLKRAKDLPESVRARLQETDIQEDARGLRDTGDLSAPMGDNQEARTRGTHQED</sequence>
<keyword evidence="3" id="KW-1185">Reference proteome</keyword>
<gene>
    <name evidence="2" type="ORF">FHG66_14385</name>
</gene>
<evidence type="ECO:0000313" key="2">
    <source>
        <dbReference type="EMBL" id="TNC48306.1"/>
    </source>
</evidence>
<reference evidence="2 3" key="1">
    <citation type="submission" date="2019-06" db="EMBL/GenBank/DDBJ databases">
        <title>YIM 131921 draft genome.</title>
        <authorList>
            <person name="Jiang L."/>
        </authorList>
    </citation>
    <scope>NUCLEOTIDE SEQUENCE [LARGE SCALE GENOMIC DNA]</scope>
    <source>
        <strain evidence="2 3">YIM 131921</strain>
    </source>
</reference>
<accession>A0A5C4MTL1</accession>
<dbReference type="AlphaFoldDB" id="A0A5C4MTL1"/>
<feature type="region of interest" description="Disordered" evidence="1">
    <location>
        <begin position="1"/>
        <end position="95"/>
    </location>
</feature>
<evidence type="ECO:0000256" key="1">
    <source>
        <dbReference type="SAM" id="MobiDB-lite"/>
    </source>
</evidence>
<feature type="compositionally biased region" description="Acidic residues" evidence="1">
    <location>
        <begin position="1"/>
        <end position="10"/>
    </location>
</feature>
<organism evidence="2 3">
    <name type="scientific">Rubellimicrobium rubrum</name>
    <dbReference type="NCBI Taxonomy" id="2585369"/>
    <lineage>
        <taxon>Bacteria</taxon>
        <taxon>Pseudomonadati</taxon>
        <taxon>Pseudomonadota</taxon>
        <taxon>Alphaproteobacteria</taxon>
        <taxon>Rhodobacterales</taxon>
        <taxon>Roseobacteraceae</taxon>
        <taxon>Rubellimicrobium</taxon>
    </lineage>
</organism>
<feature type="compositionally biased region" description="Basic and acidic residues" evidence="1">
    <location>
        <begin position="84"/>
        <end position="95"/>
    </location>
</feature>
<dbReference type="Proteomes" id="UP000305887">
    <property type="component" value="Unassembled WGS sequence"/>
</dbReference>
<name>A0A5C4MTL1_9RHOB</name>
<comment type="caution">
    <text evidence="2">The sequence shown here is derived from an EMBL/GenBank/DDBJ whole genome shotgun (WGS) entry which is preliminary data.</text>
</comment>
<dbReference type="EMBL" id="VDFU01000018">
    <property type="protein sequence ID" value="TNC48306.1"/>
    <property type="molecule type" value="Genomic_DNA"/>
</dbReference>
<evidence type="ECO:0000313" key="3">
    <source>
        <dbReference type="Proteomes" id="UP000305887"/>
    </source>
</evidence>
<dbReference type="OrthoDB" id="7866350at2"/>
<proteinExistence type="predicted"/>
<feature type="compositionally biased region" description="Basic and acidic residues" evidence="1">
    <location>
        <begin position="39"/>
        <end position="74"/>
    </location>
</feature>
<protein>
    <submittedName>
        <fullName evidence="2">Uncharacterized protein</fullName>
    </submittedName>
</protein>